<feature type="domain" description="Alpha/beta hydrolase fold-3" evidence="2">
    <location>
        <begin position="87"/>
        <end position="294"/>
    </location>
</feature>
<accession>A0A9P8M127</accession>
<dbReference type="Pfam" id="PF07859">
    <property type="entry name" value="Abhydrolase_3"/>
    <property type="match status" value="1"/>
</dbReference>
<organism evidence="3 4">
    <name type="scientific">Metarhizium humberi</name>
    <dbReference type="NCBI Taxonomy" id="2596975"/>
    <lineage>
        <taxon>Eukaryota</taxon>
        <taxon>Fungi</taxon>
        <taxon>Dikarya</taxon>
        <taxon>Ascomycota</taxon>
        <taxon>Pezizomycotina</taxon>
        <taxon>Sordariomycetes</taxon>
        <taxon>Hypocreomycetidae</taxon>
        <taxon>Hypocreales</taxon>
        <taxon>Clavicipitaceae</taxon>
        <taxon>Metarhizium</taxon>
    </lineage>
</organism>
<evidence type="ECO:0000256" key="1">
    <source>
        <dbReference type="ARBA" id="ARBA00022801"/>
    </source>
</evidence>
<dbReference type="InterPro" id="IPR029058">
    <property type="entry name" value="AB_hydrolase_fold"/>
</dbReference>
<proteinExistence type="predicted"/>
<dbReference type="PANTHER" id="PTHR48081">
    <property type="entry name" value="AB HYDROLASE SUPERFAMILY PROTEIN C4A8.06C"/>
    <property type="match status" value="1"/>
</dbReference>
<dbReference type="InterPro" id="IPR013094">
    <property type="entry name" value="AB_hydrolase_3"/>
</dbReference>
<evidence type="ECO:0000259" key="2">
    <source>
        <dbReference type="Pfam" id="PF07859"/>
    </source>
</evidence>
<dbReference type="InterPro" id="IPR050300">
    <property type="entry name" value="GDXG_lipolytic_enzyme"/>
</dbReference>
<dbReference type="Gene3D" id="3.40.50.1820">
    <property type="entry name" value="alpha/beta hydrolase"/>
    <property type="match status" value="1"/>
</dbReference>
<keyword evidence="1" id="KW-0378">Hydrolase</keyword>
<reference evidence="3 4" key="1">
    <citation type="submission" date="2020-07" db="EMBL/GenBank/DDBJ databases">
        <title>Metarhizium humberi genome.</title>
        <authorList>
            <person name="Lysoe E."/>
        </authorList>
    </citation>
    <scope>NUCLEOTIDE SEQUENCE [LARGE SCALE GENOMIC DNA]</scope>
    <source>
        <strain evidence="3 4">ESALQ1638</strain>
    </source>
</reference>
<dbReference type="Proteomes" id="UP000764110">
    <property type="component" value="Unassembled WGS sequence"/>
</dbReference>
<dbReference type="EMBL" id="JACEFI010000056">
    <property type="protein sequence ID" value="KAH0591668.1"/>
    <property type="molecule type" value="Genomic_DNA"/>
</dbReference>
<dbReference type="PANTHER" id="PTHR48081:SF8">
    <property type="entry name" value="ALPHA_BETA HYDROLASE FOLD-3 DOMAIN-CONTAINING PROTEIN-RELATED"/>
    <property type="match status" value="1"/>
</dbReference>
<protein>
    <recommendedName>
        <fullName evidence="2">Alpha/beta hydrolase fold-3 domain-containing protein</fullName>
    </recommendedName>
</protein>
<dbReference type="SUPFAM" id="SSF53474">
    <property type="entry name" value="alpha/beta-Hydrolases"/>
    <property type="match status" value="1"/>
</dbReference>
<dbReference type="AlphaFoldDB" id="A0A9P8M127"/>
<evidence type="ECO:0000313" key="3">
    <source>
        <dbReference type="EMBL" id="KAH0591668.1"/>
    </source>
</evidence>
<gene>
    <name evidence="3" type="ORF">MHUMG1_10599</name>
</gene>
<evidence type="ECO:0000313" key="4">
    <source>
        <dbReference type="Proteomes" id="UP000764110"/>
    </source>
</evidence>
<name>A0A9P8M127_9HYPO</name>
<dbReference type="GO" id="GO:0016787">
    <property type="term" value="F:hydrolase activity"/>
    <property type="evidence" value="ECO:0007669"/>
    <property type="project" value="UniProtKB-KW"/>
</dbReference>
<sequence>MTLKYDAEFAQAAESFIFNLRNAPSLPAHDILTRRALLPGLIENELSKLPFDGSVLREEYQFPSYDSATIVIYRYWTNNDLGASPALLYIHGGGFILGNVEMCDKAIRQLVKETGVQTFAVEYRLAPEHAHPTPTEDCFSALCWIHAHASKFSIDNSRIGLFGVSAGGGLAAGTALLARDRELMPPVAKQILIYPMLDDQNVHPIDGIEKLAIWNSDDNLTGWTALMGDRREAHEGRQYGAPIHAKDLKNLPSTYMDVGGLDIFASECQQYAHRLSLSNVEVEFHLYPGVPHLFDVFAPHINTTKRAMESWLRAVRSI</sequence>
<comment type="caution">
    <text evidence="3">The sequence shown here is derived from an EMBL/GenBank/DDBJ whole genome shotgun (WGS) entry which is preliminary data.</text>
</comment>
<keyword evidence="4" id="KW-1185">Reference proteome</keyword>